<feature type="domain" description="Solute-binding protein family 3/N-terminal" evidence="8">
    <location>
        <begin position="49"/>
        <end position="271"/>
    </location>
</feature>
<keyword evidence="3" id="KW-0813">Transport</keyword>
<dbReference type="SMART" id="SM00062">
    <property type="entry name" value="PBPb"/>
    <property type="match status" value="1"/>
</dbReference>
<dbReference type="InterPro" id="IPR044527">
    <property type="entry name" value="NrtA/CpmA_ABC-bd_dom"/>
</dbReference>
<comment type="subcellular location">
    <subcellularLocation>
        <location evidence="1">Cell inner membrane</location>
    </subcellularLocation>
</comment>
<dbReference type="AlphaFoldDB" id="A0A845LD78"/>
<dbReference type="CDD" id="cd13553">
    <property type="entry name" value="PBP2_NrtA_CpmA_like"/>
    <property type="match status" value="1"/>
</dbReference>
<evidence type="ECO:0000256" key="3">
    <source>
        <dbReference type="ARBA" id="ARBA00022448"/>
    </source>
</evidence>
<evidence type="ECO:0000256" key="5">
    <source>
        <dbReference type="ARBA" id="ARBA00022519"/>
    </source>
</evidence>
<sequence length="363" mass="39174">MGKPTLRKVIAGAAILAMTLLGAAGCGAQTQKEPAAKGAAASATGAKTKLNVGYLPAPGDVLFFVAKDKGFFDQEGLDVEMFQFTNSGEGLNAIKSGKLDTGAFGTAAPQTFIAKGTPFVAIAGMQSEGHGIVAKPENVDRFRTPQGFVGQRVATVRMSTGDAVWRYGLSQAGIDWKTQVTIMELDSPAAVMEAVKKGAADAGNVWAPFTEMAEQQGLKVADWSSSYMPGHVCCRVVATEDVLKAKRDAFVRFDKALIRAYEFYSQNQDETVNILANYVKIDKELIKKSTYSGHIHSIPDPDKKRFTAFWEAMKKDGYIQSDLDISRFVDPAIYKEALDQLQAAEPGNGAYNRLASEYAANNR</sequence>
<dbReference type="Proteomes" id="UP000471031">
    <property type="component" value="Unassembled WGS sequence"/>
</dbReference>
<keyword evidence="4" id="KW-1003">Cell membrane</keyword>
<evidence type="ECO:0000256" key="4">
    <source>
        <dbReference type="ARBA" id="ARBA00022475"/>
    </source>
</evidence>
<dbReference type="PROSITE" id="PS51257">
    <property type="entry name" value="PROKAR_LIPOPROTEIN"/>
    <property type="match status" value="1"/>
</dbReference>
<evidence type="ECO:0000313" key="10">
    <source>
        <dbReference type="Proteomes" id="UP000471031"/>
    </source>
</evidence>
<evidence type="ECO:0000256" key="2">
    <source>
        <dbReference type="ARBA" id="ARBA00010742"/>
    </source>
</evidence>
<reference evidence="9 10" key="1">
    <citation type="submission" date="2020-01" db="EMBL/GenBank/DDBJ databases">
        <title>Whole genome sequence of Heliobacterium gestii DSM 11169.</title>
        <authorList>
            <person name="Kyndt J.A."/>
            <person name="Meyer T.E."/>
        </authorList>
    </citation>
    <scope>NUCLEOTIDE SEQUENCE [LARGE SCALE GENOMIC DNA]</scope>
    <source>
        <strain evidence="9 10">DSM 11169</strain>
    </source>
</reference>
<dbReference type="PANTHER" id="PTHR30024:SF42">
    <property type="entry name" value="ALIPHATIC SULFONATES-BINDING PROTEIN-RELATED"/>
    <property type="match status" value="1"/>
</dbReference>
<gene>
    <name evidence="9" type="ORF">GTO89_05950</name>
</gene>
<evidence type="ECO:0000256" key="1">
    <source>
        <dbReference type="ARBA" id="ARBA00004533"/>
    </source>
</evidence>
<dbReference type="InterPro" id="IPR001638">
    <property type="entry name" value="Solute-binding_3/MltF_N"/>
</dbReference>
<keyword evidence="5" id="KW-0997">Cell inner membrane</keyword>
<proteinExistence type="inferred from homology"/>
<dbReference type="PANTHER" id="PTHR30024">
    <property type="entry name" value="ALIPHATIC SULFONATES-BINDING PROTEIN-RELATED"/>
    <property type="match status" value="1"/>
</dbReference>
<evidence type="ECO:0000256" key="7">
    <source>
        <dbReference type="SAM" id="SignalP"/>
    </source>
</evidence>
<evidence type="ECO:0000259" key="8">
    <source>
        <dbReference type="SMART" id="SM00062"/>
    </source>
</evidence>
<dbReference type="EMBL" id="WXEX01000004">
    <property type="protein sequence ID" value="MZP42579.1"/>
    <property type="molecule type" value="Genomic_DNA"/>
</dbReference>
<keyword evidence="10" id="KW-1185">Reference proteome</keyword>
<name>A0A845LD78_HELGE</name>
<protein>
    <submittedName>
        <fullName evidence="9">ABC transporter substrate-binding protein</fullName>
    </submittedName>
</protein>
<evidence type="ECO:0000313" key="9">
    <source>
        <dbReference type="EMBL" id="MZP42579.1"/>
    </source>
</evidence>
<feature type="chain" id="PRO_5032496371" evidence="7">
    <location>
        <begin position="24"/>
        <end position="363"/>
    </location>
</feature>
<dbReference type="Gene3D" id="3.40.190.10">
    <property type="entry name" value="Periplasmic binding protein-like II"/>
    <property type="match status" value="2"/>
</dbReference>
<accession>A0A845LD78</accession>
<organism evidence="9 10">
    <name type="scientific">Heliomicrobium gestii</name>
    <name type="common">Heliobacterium gestii</name>
    <dbReference type="NCBI Taxonomy" id="2699"/>
    <lineage>
        <taxon>Bacteria</taxon>
        <taxon>Bacillati</taxon>
        <taxon>Bacillota</taxon>
        <taxon>Clostridia</taxon>
        <taxon>Eubacteriales</taxon>
        <taxon>Heliobacteriaceae</taxon>
        <taxon>Heliomicrobium</taxon>
    </lineage>
</organism>
<dbReference type="Pfam" id="PF13379">
    <property type="entry name" value="NMT1_2"/>
    <property type="match status" value="1"/>
</dbReference>
<comment type="caution">
    <text evidence="9">The sequence shown here is derived from an EMBL/GenBank/DDBJ whole genome shotgun (WGS) entry which is preliminary data.</text>
</comment>
<evidence type="ECO:0000256" key="6">
    <source>
        <dbReference type="ARBA" id="ARBA00023136"/>
    </source>
</evidence>
<dbReference type="OrthoDB" id="9815602at2"/>
<feature type="signal peptide" evidence="7">
    <location>
        <begin position="1"/>
        <end position="23"/>
    </location>
</feature>
<dbReference type="GO" id="GO:0005886">
    <property type="term" value="C:plasma membrane"/>
    <property type="evidence" value="ECO:0007669"/>
    <property type="project" value="UniProtKB-SubCell"/>
</dbReference>
<keyword evidence="7" id="KW-0732">Signal</keyword>
<comment type="similarity">
    <text evidence="2">Belongs to the bacterial solute-binding protein SsuA/TauA family.</text>
</comment>
<dbReference type="SUPFAM" id="SSF53850">
    <property type="entry name" value="Periplasmic binding protein-like II"/>
    <property type="match status" value="1"/>
</dbReference>
<keyword evidence="6" id="KW-0472">Membrane</keyword>